<dbReference type="InterPro" id="IPR049372">
    <property type="entry name" value="PPP1R21_C"/>
</dbReference>
<protein>
    <recommendedName>
        <fullName evidence="1">Protein phosphatase 1 regulatory subunit 21 C-terminal domain-containing protein</fullName>
    </recommendedName>
</protein>
<dbReference type="OMA" id="FESECNV"/>
<proteinExistence type="predicted"/>
<evidence type="ECO:0000259" key="1">
    <source>
        <dbReference type="Pfam" id="PF21636"/>
    </source>
</evidence>
<dbReference type="InParanoid" id="H2XN15"/>
<reference evidence="2" key="3">
    <citation type="submission" date="2025-09" db="UniProtKB">
        <authorList>
            <consortium name="Ensembl"/>
        </authorList>
    </citation>
    <scope>IDENTIFICATION</scope>
</reference>
<accession>H2XN15</accession>
<dbReference type="HOGENOM" id="CLU_2290677_0_0_1"/>
<evidence type="ECO:0000313" key="2">
    <source>
        <dbReference type="Ensembl" id="ENSCINP00000031048.1"/>
    </source>
</evidence>
<dbReference type="PANTHER" id="PTHR21448:SF0">
    <property type="entry name" value="PROTEIN PHOSPHATASE 1 REGULATORY SUBUNIT 21"/>
    <property type="match status" value="1"/>
</dbReference>
<evidence type="ECO:0000313" key="3">
    <source>
        <dbReference type="Proteomes" id="UP000008144"/>
    </source>
</evidence>
<reference evidence="2" key="2">
    <citation type="submission" date="2025-08" db="UniProtKB">
        <authorList>
            <consortium name="Ensembl"/>
        </authorList>
    </citation>
    <scope>IDENTIFICATION</scope>
</reference>
<dbReference type="AlphaFoldDB" id="H2XN15"/>
<sequence>MGYKMQHAEAKTLHFESECNVLHKHLGMAKDKQSSMQHEISSSLQKISQLQDELSVTRRNYEDQLSLMSEHLASMNDKLASQKDEIENLKVKKTKKLKMPGLH</sequence>
<organism evidence="2 3">
    <name type="scientific">Ciona intestinalis</name>
    <name type="common">Transparent sea squirt</name>
    <name type="synonym">Ascidia intestinalis</name>
    <dbReference type="NCBI Taxonomy" id="7719"/>
    <lineage>
        <taxon>Eukaryota</taxon>
        <taxon>Metazoa</taxon>
        <taxon>Chordata</taxon>
        <taxon>Tunicata</taxon>
        <taxon>Ascidiacea</taxon>
        <taxon>Phlebobranchia</taxon>
        <taxon>Cionidae</taxon>
        <taxon>Ciona</taxon>
    </lineage>
</organism>
<name>H2XN15_CIOIN</name>
<dbReference type="Ensembl" id="ENSCINT00000032045.1">
    <property type="protein sequence ID" value="ENSCINP00000031048.1"/>
    <property type="gene ID" value="ENSCING00000022419.1"/>
</dbReference>
<dbReference type="GeneTree" id="ENSGT00390000006820"/>
<dbReference type="PANTHER" id="PTHR21448">
    <property type="entry name" value="SMOOTH MUSCLE MYOSIN HEAVY CHAIN-RELATED"/>
    <property type="match status" value="1"/>
</dbReference>
<dbReference type="STRING" id="7719.ENSCINP00000031048"/>
<dbReference type="Proteomes" id="UP000008144">
    <property type="component" value="Unassembled WGS sequence"/>
</dbReference>
<dbReference type="Pfam" id="PF21636">
    <property type="entry name" value="PPP1R21_C"/>
    <property type="match status" value="1"/>
</dbReference>
<dbReference type="InterPro" id="IPR040024">
    <property type="entry name" value="PPP1R21"/>
</dbReference>
<feature type="domain" description="Protein phosphatase 1 regulatory subunit 21 C-terminal" evidence="1">
    <location>
        <begin position="4"/>
        <end position="91"/>
    </location>
</feature>
<reference evidence="3" key="1">
    <citation type="journal article" date="2002" name="Science">
        <title>The draft genome of Ciona intestinalis: insights into chordate and vertebrate origins.</title>
        <authorList>
            <person name="Dehal P."/>
            <person name="Satou Y."/>
            <person name="Campbell R.K."/>
            <person name="Chapman J."/>
            <person name="Degnan B."/>
            <person name="De Tomaso A."/>
            <person name="Davidson B."/>
            <person name="Di Gregorio A."/>
            <person name="Gelpke M."/>
            <person name="Goodstein D.M."/>
            <person name="Harafuji N."/>
            <person name="Hastings K.E."/>
            <person name="Ho I."/>
            <person name="Hotta K."/>
            <person name="Huang W."/>
            <person name="Kawashima T."/>
            <person name="Lemaire P."/>
            <person name="Martinez D."/>
            <person name="Meinertzhagen I.A."/>
            <person name="Necula S."/>
            <person name="Nonaka M."/>
            <person name="Putnam N."/>
            <person name="Rash S."/>
            <person name="Saiga H."/>
            <person name="Satake M."/>
            <person name="Terry A."/>
            <person name="Yamada L."/>
            <person name="Wang H.G."/>
            <person name="Awazu S."/>
            <person name="Azumi K."/>
            <person name="Boore J."/>
            <person name="Branno M."/>
            <person name="Chin-Bow S."/>
            <person name="DeSantis R."/>
            <person name="Doyle S."/>
            <person name="Francino P."/>
            <person name="Keys D.N."/>
            <person name="Haga S."/>
            <person name="Hayashi H."/>
            <person name="Hino K."/>
            <person name="Imai K.S."/>
            <person name="Inaba K."/>
            <person name="Kano S."/>
            <person name="Kobayashi K."/>
            <person name="Kobayashi M."/>
            <person name="Lee B.I."/>
            <person name="Makabe K.W."/>
            <person name="Manohar C."/>
            <person name="Matassi G."/>
            <person name="Medina M."/>
            <person name="Mochizuki Y."/>
            <person name="Mount S."/>
            <person name="Morishita T."/>
            <person name="Miura S."/>
            <person name="Nakayama A."/>
            <person name="Nishizaka S."/>
            <person name="Nomoto H."/>
            <person name="Ohta F."/>
            <person name="Oishi K."/>
            <person name="Rigoutsos I."/>
            <person name="Sano M."/>
            <person name="Sasaki A."/>
            <person name="Sasakura Y."/>
            <person name="Shoguchi E."/>
            <person name="Shin-i T."/>
            <person name="Spagnuolo A."/>
            <person name="Stainier D."/>
            <person name="Suzuki M.M."/>
            <person name="Tassy O."/>
            <person name="Takatori N."/>
            <person name="Tokuoka M."/>
            <person name="Yagi K."/>
            <person name="Yoshizaki F."/>
            <person name="Wada S."/>
            <person name="Zhang C."/>
            <person name="Hyatt P.D."/>
            <person name="Larimer F."/>
            <person name="Detter C."/>
            <person name="Doggett N."/>
            <person name="Glavina T."/>
            <person name="Hawkins T."/>
            <person name="Richardson P."/>
            <person name="Lucas S."/>
            <person name="Kohara Y."/>
            <person name="Levine M."/>
            <person name="Satoh N."/>
            <person name="Rokhsar D.S."/>
        </authorList>
    </citation>
    <scope>NUCLEOTIDE SEQUENCE [LARGE SCALE GENOMIC DNA]</scope>
</reference>
<keyword evidence="3" id="KW-1185">Reference proteome</keyword>